<dbReference type="Proteomes" id="UP000435837">
    <property type="component" value="Unassembled WGS sequence"/>
</dbReference>
<dbReference type="GeneID" id="96635658"/>
<dbReference type="Proteomes" id="UP001432292">
    <property type="component" value="Chromosome"/>
</dbReference>
<organism evidence="2 4">
    <name type="scientific">Streptomyces caniferus</name>
    <dbReference type="NCBI Taxonomy" id="285557"/>
    <lineage>
        <taxon>Bacteria</taxon>
        <taxon>Bacillati</taxon>
        <taxon>Actinomycetota</taxon>
        <taxon>Actinomycetes</taxon>
        <taxon>Kitasatosporales</taxon>
        <taxon>Streptomycetaceae</taxon>
        <taxon>Streptomyces</taxon>
    </lineage>
</organism>
<name>A0A640SFB9_9ACTN</name>
<evidence type="ECO:0000313" key="4">
    <source>
        <dbReference type="Proteomes" id="UP000435837"/>
    </source>
</evidence>
<gene>
    <name evidence="3" type="ORF">OG727_25210</name>
    <name evidence="2" type="ORF">Scani_62570</name>
</gene>
<reference evidence="2 4" key="1">
    <citation type="submission" date="2019-12" db="EMBL/GenBank/DDBJ databases">
        <title>Whole genome shotgun sequence of Streptomyces caniferus NBRC 15389.</title>
        <authorList>
            <person name="Ichikawa N."/>
            <person name="Kimura A."/>
            <person name="Kitahashi Y."/>
            <person name="Komaki H."/>
            <person name="Tamura T."/>
        </authorList>
    </citation>
    <scope>NUCLEOTIDE SEQUENCE [LARGE SCALE GENOMIC DNA]</scope>
    <source>
        <strain evidence="2 4">NBRC 15389</strain>
    </source>
</reference>
<dbReference type="AlphaFoldDB" id="A0A640SFB9"/>
<sequence length="85" mass="8353">MTPHSAFPKGNSPVHGRGLAIGDGNAPTSSDGATGHPDGPTEDVRGSSRPAVPATAVVPDGTRHPAPRPAGTPLPASLHGARPAL</sequence>
<evidence type="ECO:0000313" key="3">
    <source>
        <dbReference type="EMBL" id="WUS25312.1"/>
    </source>
</evidence>
<feature type="region of interest" description="Disordered" evidence="1">
    <location>
        <begin position="1"/>
        <end position="85"/>
    </location>
</feature>
<accession>A0A640SFB9</accession>
<dbReference type="EMBL" id="BLIN01000005">
    <property type="protein sequence ID" value="GFE09989.1"/>
    <property type="molecule type" value="Genomic_DNA"/>
</dbReference>
<reference evidence="3" key="2">
    <citation type="submission" date="2022-10" db="EMBL/GenBank/DDBJ databases">
        <title>The complete genomes of actinobacterial strains from the NBC collection.</title>
        <authorList>
            <person name="Joergensen T.S."/>
            <person name="Alvarez Arevalo M."/>
            <person name="Sterndorff E.B."/>
            <person name="Faurdal D."/>
            <person name="Vuksanovic O."/>
            <person name="Mourched A.-S."/>
            <person name="Charusanti P."/>
            <person name="Shaw S."/>
            <person name="Blin K."/>
            <person name="Weber T."/>
        </authorList>
    </citation>
    <scope>NUCLEOTIDE SEQUENCE</scope>
    <source>
        <strain evidence="3">NBC_01256</strain>
    </source>
</reference>
<keyword evidence="5" id="KW-1185">Reference proteome</keyword>
<evidence type="ECO:0000313" key="5">
    <source>
        <dbReference type="Proteomes" id="UP001432292"/>
    </source>
</evidence>
<dbReference type="RefSeq" id="WP_159480928.1">
    <property type="nucleotide sequence ID" value="NZ_BAAATH010000010.1"/>
</dbReference>
<evidence type="ECO:0000256" key="1">
    <source>
        <dbReference type="SAM" id="MobiDB-lite"/>
    </source>
</evidence>
<evidence type="ECO:0000313" key="2">
    <source>
        <dbReference type="EMBL" id="GFE09989.1"/>
    </source>
</evidence>
<protein>
    <submittedName>
        <fullName evidence="2">Uncharacterized protein</fullName>
    </submittedName>
</protein>
<dbReference type="EMBL" id="CP108473">
    <property type="protein sequence ID" value="WUS25312.1"/>
    <property type="molecule type" value="Genomic_DNA"/>
</dbReference>
<proteinExistence type="predicted"/>